<comment type="caution">
    <text evidence="1">The sequence shown here is derived from an EMBL/GenBank/DDBJ whole genome shotgun (WGS) entry which is preliminary data.</text>
</comment>
<gene>
    <name evidence="1" type="ORF">Taro_027671</name>
</gene>
<dbReference type="AlphaFoldDB" id="A0A843VS56"/>
<dbReference type="Proteomes" id="UP000652761">
    <property type="component" value="Unassembled WGS sequence"/>
</dbReference>
<protein>
    <submittedName>
        <fullName evidence="1">Uncharacterized protein</fullName>
    </submittedName>
</protein>
<reference evidence="1" key="1">
    <citation type="submission" date="2017-07" db="EMBL/GenBank/DDBJ databases">
        <title>Taro Niue Genome Assembly and Annotation.</title>
        <authorList>
            <person name="Atibalentja N."/>
            <person name="Keating K."/>
            <person name="Fields C.J."/>
        </authorList>
    </citation>
    <scope>NUCLEOTIDE SEQUENCE</scope>
    <source>
        <strain evidence="1">Niue_2</strain>
        <tissue evidence="1">Leaf</tissue>
    </source>
</reference>
<accession>A0A843VS56</accession>
<dbReference type="SUPFAM" id="SSF53098">
    <property type="entry name" value="Ribonuclease H-like"/>
    <property type="match status" value="1"/>
</dbReference>
<evidence type="ECO:0000313" key="1">
    <source>
        <dbReference type="EMBL" id="MQL95013.1"/>
    </source>
</evidence>
<proteinExistence type="predicted"/>
<dbReference type="InterPro" id="IPR012337">
    <property type="entry name" value="RNaseH-like_sf"/>
</dbReference>
<keyword evidence="2" id="KW-1185">Reference proteome</keyword>
<dbReference type="EMBL" id="NMUH01001742">
    <property type="protein sequence ID" value="MQL95013.1"/>
    <property type="molecule type" value="Genomic_DNA"/>
</dbReference>
<organism evidence="1 2">
    <name type="scientific">Colocasia esculenta</name>
    <name type="common">Wild taro</name>
    <name type="synonym">Arum esculentum</name>
    <dbReference type="NCBI Taxonomy" id="4460"/>
    <lineage>
        <taxon>Eukaryota</taxon>
        <taxon>Viridiplantae</taxon>
        <taxon>Streptophyta</taxon>
        <taxon>Embryophyta</taxon>
        <taxon>Tracheophyta</taxon>
        <taxon>Spermatophyta</taxon>
        <taxon>Magnoliopsida</taxon>
        <taxon>Liliopsida</taxon>
        <taxon>Araceae</taxon>
        <taxon>Aroideae</taxon>
        <taxon>Colocasieae</taxon>
        <taxon>Colocasia</taxon>
    </lineage>
</organism>
<evidence type="ECO:0000313" key="2">
    <source>
        <dbReference type="Proteomes" id="UP000652761"/>
    </source>
</evidence>
<sequence>MASKVELRMHTTSKDLDIKWVMQWQNGGIIQVVDEDRRPTIWLVYAKIEAVKKKIREVSPRYAHLILDVVEDRWDRQMSRDLHMAAYYLHPAYHYAMELSYDDDLTTVFTELLKDC</sequence>
<name>A0A843VS56_COLES</name>